<dbReference type="EMBL" id="JAHCVI010000001">
    <property type="protein sequence ID" value="KAG7292469.1"/>
    <property type="molecule type" value="Genomic_DNA"/>
</dbReference>
<evidence type="ECO:0000313" key="4">
    <source>
        <dbReference type="EMBL" id="KAG7292469.1"/>
    </source>
</evidence>
<dbReference type="CDD" id="cd00063">
    <property type="entry name" value="FN3"/>
    <property type="match status" value="1"/>
</dbReference>
<protein>
    <recommendedName>
        <fullName evidence="3">Fibronectin type-III domain-containing protein</fullName>
    </recommendedName>
</protein>
<dbReference type="Pfam" id="PF00041">
    <property type="entry name" value="fn3"/>
    <property type="match status" value="1"/>
</dbReference>
<feature type="region of interest" description="Disordered" evidence="1">
    <location>
        <begin position="982"/>
        <end position="1042"/>
    </location>
</feature>
<dbReference type="InterPro" id="IPR036116">
    <property type="entry name" value="FN3_sf"/>
</dbReference>
<feature type="compositionally biased region" description="Polar residues" evidence="1">
    <location>
        <begin position="888"/>
        <end position="908"/>
    </location>
</feature>
<feature type="region of interest" description="Disordered" evidence="1">
    <location>
        <begin position="928"/>
        <end position="966"/>
    </location>
</feature>
<sequence length="1042" mass="113525">MSWLPWASLVPTLLVLSATLVWWFTEPKTPRINLIAAAAAALFGWAIAPELCRAVSYSAYLLTTDAVAALRLDLVILGHAKMLVTGVAVVWYVRNPCLLVAAAPVRSPSCAAPPLVRRAWQTLWKPVPELINILGVDVPDPPDVSLAEIRADAATVNWTRAPANRPVQKFLIQVNGVVVGEVAANQEPAIVVSGLKPNHFYNVRVIAVGSNNFQAGSRVIRLRTFGRDGRPQLGNSRLPSNFIPEEPRGSTLNELGDENGGARSPFPALEVPTIPEASASPARDASSTSGAGPRRNTVTRRHSPSTTSLDQSIREVVTADSKQTLPELTEKFDAIRSETEDVMAMIAKEESDNKLLMEELEAEKQEKRREQKKKEEQTEKLKRDVHVTDRAMRSAMQRKAQKEKALKEKQNDRTKFHDNIAKHEKITEERREWYRTGMGRELQETTVLETKRARSLDEQVRILGMQVQHIPQAAYGLYSQPNTSGLEFDHSAATHMNRRRAGNSLSNVSVSATPLPPLSQIDPTMSAPTGFASSRSAHAPPGFAPGPFMDHSADIGRLDEFNMRTAPLSPSATALLPSNLMADIDDDEPSPVSRSRPAKVAEKEGLPFGTLKSGQSQSFPKQADEFDIANKRRISLSSGWGMFNRNSVGPEITEGHTTHTRMFPRSLNPFSSSHRAPGGLFPERDQSSPRPASIASAEFPRPSTDSGSIWGPQPGDAATLGKPSRLWSPDAWSRNPSRRPSLHGSPSALKTTLASADDEILGEEMLPNVSEVGVIGSRPPTQSKAQQQQQQGRLNPNAPAFNITSFFKSKPEKEKEKENKDKAKAEKKEKSKAKDSKDKSKSKEASATPEAPPTPSLELESPLESRMSRDSFSVHTQTSVSESRDSLSLDQSFSNTPSEPTSAGLSSSFKDDNVVRKLFRKGSSSKFSIAGRLGGKESGLFKKGPSSTASGGASEKGVSMERSSIGDFEDIADESLNPSFLGRSYDSMASSPSLAPTVSATKSKESKAPSRWLSNFGKKGKKEKESLDLDRSQFSELDGLAE</sequence>
<reference evidence="4" key="1">
    <citation type="submission" date="2023-02" db="EMBL/GenBank/DDBJ databases">
        <authorList>
            <person name="Palmer J.M."/>
        </authorList>
    </citation>
    <scope>NUCLEOTIDE SEQUENCE</scope>
    <source>
        <strain evidence="4">FW57</strain>
    </source>
</reference>
<dbReference type="Gene3D" id="2.60.40.10">
    <property type="entry name" value="Immunoglobulins"/>
    <property type="match status" value="1"/>
</dbReference>
<dbReference type="AlphaFoldDB" id="A0AAD4F3L6"/>
<keyword evidence="2" id="KW-0812">Transmembrane</keyword>
<accession>A0AAD4F3L6</accession>
<evidence type="ECO:0000259" key="3">
    <source>
        <dbReference type="PROSITE" id="PS50853"/>
    </source>
</evidence>
<feature type="region of interest" description="Disordered" evidence="1">
    <location>
        <begin position="363"/>
        <end position="382"/>
    </location>
</feature>
<feature type="compositionally biased region" description="Basic and acidic residues" evidence="1">
    <location>
        <begin position="1022"/>
        <end position="1033"/>
    </location>
</feature>
<gene>
    <name evidence="4" type="ORF">NEMBOFW57_002504</name>
</gene>
<keyword evidence="2" id="KW-1133">Transmembrane helix</keyword>
<organism evidence="4 5">
    <name type="scientific">Staphylotrichum longicolle</name>
    <dbReference type="NCBI Taxonomy" id="669026"/>
    <lineage>
        <taxon>Eukaryota</taxon>
        <taxon>Fungi</taxon>
        <taxon>Dikarya</taxon>
        <taxon>Ascomycota</taxon>
        <taxon>Pezizomycotina</taxon>
        <taxon>Sordariomycetes</taxon>
        <taxon>Sordariomycetidae</taxon>
        <taxon>Sordariales</taxon>
        <taxon>Chaetomiaceae</taxon>
        <taxon>Staphylotrichum</taxon>
    </lineage>
</organism>
<comment type="caution">
    <text evidence="4">The sequence shown here is derived from an EMBL/GenBank/DDBJ whole genome shotgun (WGS) entry which is preliminary data.</text>
</comment>
<feature type="compositionally biased region" description="Basic and acidic residues" evidence="1">
    <location>
        <begin position="809"/>
        <end position="844"/>
    </location>
</feature>
<keyword evidence="2" id="KW-0472">Membrane</keyword>
<feature type="transmembrane region" description="Helical" evidence="2">
    <location>
        <begin position="6"/>
        <end position="25"/>
    </location>
</feature>
<feature type="domain" description="Fibronectin type-III" evidence="3">
    <location>
        <begin position="138"/>
        <end position="227"/>
    </location>
</feature>
<dbReference type="InterPro" id="IPR013783">
    <property type="entry name" value="Ig-like_fold"/>
</dbReference>
<evidence type="ECO:0000256" key="1">
    <source>
        <dbReference type="SAM" id="MobiDB-lite"/>
    </source>
</evidence>
<feature type="transmembrane region" description="Helical" evidence="2">
    <location>
        <begin position="32"/>
        <end position="48"/>
    </location>
</feature>
<dbReference type="SUPFAM" id="SSF49265">
    <property type="entry name" value="Fibronectin type III"/>
    <property type="match status" value="1"/>
</dbReference>
<dbReference type="PROSITE" id="PS50853">
    <property type="entry name" value="FN3"/>
    <property type="match status" value="1"/>
</dbReference>
<feature type="region of interest" description="Disordered" evidence="1">
    <location>
        <begin position="228"/>
        <end position="313"/>
    </location>
</feature>
<evidence type="ECO:0000313" key="5">
    <source>
        <dbReference type="Proteomes" id="UP001197093"/>
    </source>
</evidence>
<dbReference type="InterPro" id="IPR003961">
    <property type="entry name" value="FN3_dom"/>
</dbReference>
<proteinExistence type="predicted"/>
<evidence type="ECO:0000256" key="2">
    <source>
        <dbReference type="SAM" id="Phobius"/>
    </source>
</evidence>
<feature type="compositionally biased region" description="Polar residues" evidence="1">
    <location>
        <begin position="987"/>
        <end position="1001"/>
    </location>
</feature>
<dbReference type="Proteomes" id="UP001197093">
    <property type="component" value="Unassembled WGS sequence"/>
</dbReference>
<feature type="compositionally biased region" description="Polar residues" evidence="1">
    <location>
        <begin position="870"/>
        <end position="881"/>
    </location>
</feature>
<dbReference type="SMART" id="SM00060">
    <property type="entry name" value="FN3"/>
    <property type="match status" value="1"/>
</dbReference>
<name>A0AAD4F3L6_9PEZI</name>
<feature type="region of interest" description="Disordered" evidence="1">
    <location>
        <begin position="661"/>
        <end position="910"/>
    </location>
</feature>
<keyword evidence="5" id="KW-1185">Reference proteome</keyword>
<feature type="compositionally biased region" description="Low complexity" evidence="1">
    <location>
        <begin position="856"/>
        <end position="865"/>
    </location>
</feature>
<feature type="region of interest" description="Disordered" evidence="1">
    <location>
        <begin position="584"/>
        <end position="621"/>
    </location>
</feature>